<evidence type="ECO:0000313" key="1">
    <source>
        <dbReference type="EMBL" id="CAK5109498.1"/>
    </source>
</evidence>
<name>A0ACB1AW59_MELEN</name>
<organism evidence="1 2">
    <name type="scientific">Meloidogyne enterolobii</name>
    <name type="common">Root-knot nematode worm</name>
    <name type="synonym">Meloidogyne mayaguensis</name>
    <dbReference type="NCBI Taxonomy" id="390850"/>
    <lineage>
        <taxon>Eukaryota</taxon>
        <taxon>Metazoa</taxon>
        <taxon>Ecdysozoa</taxon>
        <taxon>Nematoda</taxon>
        <taxon>Chromadorea</taxon>
        <taxon>Rhabditida</taxon>
        <taxon>Tylenchina</taxon>
        <taxon>Tylenchomorpha</taxon>
        <taxon>Tylenchoidea</taxon>
        <taxon>Meloidogynidae</taxon>
        <taxon>Meloidogyninae</taxon>
        <taxon>Meloidogyne</taxon>
    </lineage>
</organism>
<sequence length="121" mass="13844">MPNNTSNIVLFDYFNPNNTLTTTFSRLETTKTPQQFSEIVDNETLFFLKFYEETRNFERLVGIIIPSIFALFALFGLVGNLLVVIVALNRQMRNSTNTLIIGLTCSDLMFLTLCIPFTGRF</sequence>
<reference evidence="1" key="1">
    <citation type="submission" date="2023-11" db="EMBL/GenBank/DDBJ databases">
        <authorList>
            <person name="Poullet M."/>
        </authorList>
    </citation>
    <scope>NUCLEOTIDE SEQUENCE</scope>
    <source>
        <strain evidence="1">E1834</strain>
    </source>
</reference>
<dbReference type="Proteomes" id="UP001497535">
    <property type="component" value="Unassembled WGS sequence"/>
</dbReference>
<accession>A0ACB1AW59</accession>
<keyword evidence="2" id="KW-1185">Reference proteome</keyword>
<protein>
    <submittedName>
        <fullName evidence="1">Uncharacterized protein</fullName>
    </submittedName>
</protein>
<proteinExistence type="predicted"/>
<dbReference type="EMBL" id="CAVMJV010000132">
    <property type="protein sequence ID" value="CAK5109498.1"/>
    <property type="molecule type" value="Genomic_DNA"/>
</dbReference>
<gene>
    <name evidence="1" type="ORF">MENTE1834_LOCUS44196</name>
</gene>
<evidence type="ECO:0000313" key="2">
    <source>
        <dbReference type="Proteomes" id="UP001497535"/>
    </source>
</evidence>
<comment type="caution">
    <text evidence="1">The sequence shown here is derived from an EMBL/GenBank/DDBJ whole genome shotgun (WGS) entry which is preliminary data.</text>
</comment>